<comment type="similarity">
    <text evidence="1">Belongs to the peptidase C56 family.</text>
</comment>
<dbReference type="InterPro" id="IPR029062">
    <property type="entry name" value="Class_I_gatase-like"/>
</dbReference>
<keyword evidence="5" id="KW-1185">Reference proteome</keyword>
<dbReference type="PROSITE" id="PS51276">
    <property type="entry name" value="PEPTIDASE_C56_PFPI"/>
    <property type="match status" value="1"/>
</dbReference>
<dbReference type="Pfam" id="PF01965">
    <property type="entry name" value="DJ-1_PfpI"/>
    <property type="match status" value="1"/>
</dbReference>
<evidence type="ECO:0000313" key="5">
    <source>
        <dbReference type="Proteomes" id="UP001432222"/>
    </source>
</evidence>
<gene>
    <name evidence="4" type="ORF">OHA16_03925</name>
</gene>
<dbReference type="PANTHER" id="PTHR42733">
    <property type="entry name" value="DJ-1 PROTEIN"/>
    <property type="match status" value="1"/>
</dbReference>
<evidence type="ECO:0000256" key="2">
    <source>
        <dbReference type="SAM" id="MobiDB-lite"/>
    </source>
</evidence>
<sequence length="215" mass="22558">MPLTVLTGRTIAFLVAPEGAEQVELTVPWQAVAEAGGTPRLLSTRPGLVDAYRHLDLADAFPVDDVVGLAHPGAYDGLVLPGGVANPDFLRLDRAAVALVHQLTAAGRPVAVTGHGAWTLIEADAVRGRTLTSWPSIRTDLVNAGAYWVDEPVHVCRDGPGLLVSGRGPGDLPAFTEALVTEFAHARPAGGPHPPWAVAHEPLPSRHTAAEAERD</sequence>
<proteinExistence type="inferred from homology"/>
<organism evidence="4 5">
    <name type="scientific">Kitasatospora purpeofusca</name>
    <dbReference type="NCBI Taxonomy" id="67352"/>
    <lineage>
        <taxon>Bacteria</taxon>
        <taxon>Bacillati</taxon>
        <taxon>Actinomycetota</taxon>
        <taxon>Actinomycetes</taxon>
        <taxon>Kitasatosporales</taxon>
        <taxon>Streptomycetaceae</taxon>
        <taxon>Kitasatospora</taxon>
    </lineage>
</organism>
<feature type="region of interest" description="Disordered" evidence="2">
    <location>
        <begin position="190"/>
        <end position="215"/>
    </location>
</feature>
<evidence type="ECO:0000259" key="3">
    <source>
        <dbReference type="Pfam" id="PF01965"/>
    </source>
</evidence>
<dbReference type="InterPro" id="IPR006286">
    <property type="entry name" value="C56_PfpI-like"/>
</dbReference>
<evidence type="ECO:0000256" key="1">
    <source>
        <dbReference type="ARBA" id="ARBA00008542"/>
    </source>
</evidence>
<reference evidence="4" key="1">
    <citation type="submission" date="2022-10" db="EMBL/GenBank/DDBJ databases">
        <title>The complete genomes of actinobacterial strains from the NBC collection.</title>
        <authorList>
            <person name="Joergensen T.S."/>
            <person name="Alvarez Arevalo M."/>
            <person name="Sterndorff E.B."/>
            <person name="Faurdal D."/>
            <person name="Vuksanovic O."/>
            <person name="Mourched A.-S."/>
            <person name="Charusanti P."/>
            <person name="Shaw S."/>
            <person name="Blin K."/>
            <person name="Weber T."/>
        </authorList>
    </citation>
    <scope>NUCLEOTIDE SEQUENCE</scope>
    <source>
        <strain evidence="4">NBC_00222</strain>
    </source>
</reference>
<dbReference type="RefSeq" id="WP_328953269.1">
    <property type="nucleotide sequence ID" value="NZ_CP108110.1"/>
</dbReference>
<feature type="domain" description="DJ-1/PfpI" evidence="3">
    <location>
        <begin position="10"/>
        <end position="181"/>
    </location>
</feature>
<dbReference type="Gene3D" id="3.40.50.880">
    <property type="match status" value="1"/>
</dbReference>
<protein>
    <submittedName>
        <fullName evidence="4">DJ-1/PfpI family protein</fullName>
    </submittedName>
</protein>
<name>A0ABZ1TW78_9ACTN</name>
<dbReference type="EMBL" id="CP108110">
    <property type="protein sequence ID" value="WUQ82201.1"/>
    <property type="molecule type" value="Genomic_DNA"/>
</dbReference>
<dbReference type="Proteomes" id="UP001432222">
    <property type="component" value="Chromosome"/>
</dbReference>
<accession>A0ABZ1TW78</accession>
<dbReference type="InterPro" id="IPR002818">
    <property type="entry name" value="DJ-1/PfpI"/>
</dbReference>
<dbReference type="PANTHER" id="PTHR42733:SF12">
    <property type="entry name" value="PROTEINASE"/>
    <property type="match status" value="1"/>
</dbReference>
<evidence type="ECO:0000313" key="4">
    <source>
        <dbReference type="EMBL" id="WUQ82201.1"/>
    </source>
</evidence>
<dbReference type="SUPFAM" id="SSF52317">
    <property type="entry name" value="Class I glutamine amidotransferase-like"/>
    <property type="match status" value="1"/>
</dbReference>